<dbReference type="AlphaFoldDB" id="A0A7Z0AYK4"/>
<feature type="domain" description="Motility protein B-like N-terminal" evidence="6">
    <location>
        <begin position="25"/>
        <end position="78"/>
    </location>
</feature>
<feature type="region of interest" description="Disordered" evidence="4">
    <location>
        <begin position="241"/>
        <end position="324"/>
    </location>
</feature>
<dbReference type="SUPFAM" id="SSF103088">
    <property type="entry name" value="OmpA-like"/>
    <property type="match status" value="1"/>
</dbReference>
<dbReference type="InterPro" id="IPR036737">
    <property type="entry name" value="OmpA-like_sf"/>
</dbReference>
<comment type="caution">
    <text evidence="7">The sequence shown here is derived from an EMBL/GenBank/DDBJ whole genome shotgun (WGS) entry which is preliminary data.</text>
</comment>
<organism evidence="7 8">
    <name type="scientific">Paraburkholderia bryophila</name>
    <dbReference type="NCBI Taxonomy" id="420952"/>
    <lineage>
        <taxon>Bacteria</taxon>
        <taxon>Pseudomonadati</taxon>
        <taxon>Pseudomonadota</taxon>
        <taxon>Betaproteobacteria</taxon>
        <taxon>Burkholderiales</taxon>
        <taxon>Burkholderiaceae</taxon>
        <taxon>Paraburkholderia</taxon>
    </lineage>
</organism>
<name>A0A7Z0AYK4_9BURK</name>
<feature type="transmembrane region" description="Helical" evidence="5">
    <location>
        <begin position="40"/>
        <end position="59"/>
    </location>
</feature>
<dbReference type="Proteomes" id="UP000572540">
    <property type="component" value="Unassembled WGS sequence"/>
</dbReference>
<dbReference type="InterPro" id="IPR050330">
    <property type="entry name" value="Bact_OuterMem_StrucFunc"/>
</dbReference>
<feature type="compositionally biased region" description="Basic residues" evidence="4">
    <location>
        <begin position="241"/>
        <end position="256"/>
    </location>
</feature>
<evidence type="ECO:0000256" key="1">
    <source>
        <dbReference type="ARBA" id="ARBA00004370"/>
    </source>
</evidence>
<evidence type="ECO:0000313" key="8">
    <source>
        <dbReference type="Proteomes" id="UP000572540"/>
    </source>
</evidence>
<keyword evidence="7" id="KW-0282">Flagellum</keyword>
<feature type="compositionally biased region" description="Basic residues" evidence="4">
    <location>
        <begin position="298"/>
        <end position="310"/>
    </location>
</feature>
<keyword evidence="2 5" id="KW-0812">Transmembrane</keyword>
<evidence type="ECO:0000259" key="6">
    <source>
        <dbReference type="Pfam" id="PF13677"/>
    </source>
</evidence>
<gene>
    <name evidence="7" type="ORF">GGD41_001872</name>
</gene>
<keyword evidence="5" id="KW-1133">Transmembrane helix</keyword>
<evidence type="ECO:0000256" key="2">
    <source>
        <dbReference type="ARBA" id="ARBA00022692"/>
    </source>
</evidence>
<dbReference type="EMBL" id="JACCAU010000001">
    <property type="protein sequence ID" value="NYH14644.1"/>
    <property type="molecule type" value="Genomic_DNA"/>
</dbReference>
<feature type="region of interest" description="Disordered" evidence="4">
    <location>
        <begin position="339"/>
        <end position="358"/>
    </location>
</feature>
<dbReference type="InterPro" id="IPR025713">
    <property type="entry name" value="MotB-like_N_dom"/>
</dbReference>
<keyword evidence="7" id="KW-0966">Cell projection</keyword>
<feature type="compositionally biased region" description="Basic and acidic residues" evidence="4">
    <location>
        <begin position="102"/>
        <end position="113"/>
    </location>
</feature>
<comment type="subcellular location">
    <subcellularLocation>
        <location evidence="1">Membrane</location>
    </subcellularLocation>
</comment>
<accession>A0A7Z0AYK4</accession>
<proteinExistence type="predicted"/>
<evidence type="ECO:0000256" key="4">
    <source>
        <dbReference type="SAM" id="MobiDB-lite"/>
    </source>
</evidence>
<evidence type="ECO:0000313" key="7">
    <source>
        <dbReference type="EMBL" id="NYH14644.1"/>
    </source>
</evidence>
<dbReference type="PANTHER" id="PTHR30329">
    <property type="entry name" value="STATOR ELEMENT OF FLAGELLAR MOTOR COMPLEX"/>
    <property type="match status" value="1"/>
</dbReference>
<keyword evidence="3 5" id="KW-0472">Membrane</keyword>
<dbReference type="PANTHER" id="PTHR30329:SF21">
    <property type="entry name" value="LIPOPROTEIN YIAD-RELATED"/>
    <property type="match status" value="1"/>
</dbReference>
<protein>
    <submittedName>
        <fullName evidence="7">Flagellar motor protein MotB</fullName>
    </submittedName>
</protein>
<dbReference type="GO" id="GO:0016020">
    <property type="term" value="C:membrane"/>
    <property type="evidence" value="ECO:0007669"/>
    <property type="project" value="UniProtKB-SubCell"/>
</dbReference>
<evidence type="ECO:0000256" key="3">
    <source>
        <dbReference type="ARBA" id="ARBA00023136"/>
    </source>
</evidence>
<evidence type="ECO:0000256" key="5">
    <source>
        <dbReference type="SAM" id="Phobius"/>
    </source>
</evidence>
<dbReference type="Pfam" id="PF13677">
    <property type="entry name" value="MotB_plug"/>
    <property type="match status" value="1"/>
</dbReference>
<reference evidence="7 8" key="1">
    <citation type="submission" date="2020-07" db="EMBL/GenBank/DDBJ databases">
        <title>Exploring microbial biodiversity for novel pathways involved in the catabolism of aromatic compounds derived from lignin.</title>
        <authorList>
            <person name="Elkins J."/>
        </authorList>
    </citation>
    <scope>NUCLEOTIDE SEQUENCE [LARGE SCALE GENOMIC DNA]</scope>
    <source>
        <strain evidence="7 8">H2C3B</strain>
    </source>
</reference>
<feature type="region of interest" description="Disordered" evidence="4">
    <location>
        <begin position="85"/>
        <end position="128"/>
    </location>
</feature>
<sequence length="358" mass="38344">MMSERPSRASQQVETPAPVIVRRLRKGGDHAAHHGGAWKIAYADFVTAMMAFFLLMWLLGSTSKYDKQGIEDYFNTPLSSLLGGSQGTAAARPSVVQGGGRDISDTRPGDGKKSQTQPTPPTTAAPTVAPADAARLEQLKAKLTTLIEQSPALKAFKDQIRISITNEGLRIEIVDSQNRPMFASGSSKLQPYAVTILTQIGAALNDVDNRISIAGHTDAVPYTAGPGRLFELGVVVGARQRRAPRAGGGRHARRKAVAGARAGRRLTAEQQGRRRADQPAHQYPRAEQGGGTGLFPRWRPHRDRRSHTGKLGHSSGGGTSAAGDRNAWHAVNFSGAVGPAQPEGMRSIAHTAQPRWRV</sequence>
<dbReference type="Gene3D" id="3.30.1330.60">
    <property type="entry name" value="OmpA-like domain"/>
    <property type="match status" value="1"/>
</dbReference>
<keyword evidence="7" id="KW-0969">Cilium</keyword>